<keyword evidence="1" id="KW-1133">Transmembrane helix</keyword>
<dbReference type="Pfam" id="PF03572">
    <property type="entry name" value="Peptidase_S41"/>
    <property type="match status" value="1"/>
</dbReference>
<dbReference type="GO" id="GO:0004175">
    <property type="term" value="F:endopeptidase activity"/>
    <property type="evidence" value="ECO:0007669"/>
    <property type="project" value="TreeGrafter"/>
</dbReference>
<dbReference type="Gene3D" id="3.90.226.10">
    <property type="entry name" value="2-enoyl-CoA Hydratase, Chain A, domain 1"/>
    <property type="match status" value="1"/>
</dbReference>
<dbReference type="GO" id="GO:0006508">
    <property type="term" value="P:proteolysis"/>
    <property type="evidence" value="ECO:0007669"/>
    <property type="project" value="InterPro"/>
</dbReference>
<feature type="domain" description="Tail specific protease" evidence="2">
    <location>
        <begin position="212"/>
        <end position="397"/>
    </location>
</feature>
<gene>
    <name evidence="3" type="ORF">PIOMA14_II_0151</name>
</gene>
<accession>A0A0T7ANQ4</accession>
<dbReference type="PANTHER" id="PTHR32060">
    <property type="entry name" value="TAIL-SPECIFIC PROTEASE"/>
    <property type="match status" value="1"/>
</dbReference>
<dbReference type="SUPFAM" id="SSF50156">
    <property type="entry name" value="PDZ domain-like"/>
    <property type="match status" value="1"/>
</dbReference>
<evidence type="ECO:0000313" key="3">
    <source>
        <dbReference type="EMBL" id="BAU18656.1"/>
    </source>
</evidence>
<protein>
    <submittedName>
        <fullName evidence="3">Putative peptidase family S41</fullName>
    </submittedName>
</protein>
<dbReference type="Gene3D" id="2.30.42.10">
    <property type="match status" value="1"/>
</dbReference>
<name>A0A0T7ANQ4_PREIN</name>
<dbReference type="AlphaFoldDB" id="A0A0T7ANQ4"/>
<dbReference type="InterPro" id="IPR028204">
    <property type="entry name" value="Tricorn_C1"/>
</dbReference>
<dbReference type="EMBL" id="AP014598">
    <property type="protein sequence ID" value="BAU18656.1"/>
    <property type="molecule type" value="Genomic_DNA"/>
</dbReference>
<reference evidence="3 4" key="1">
    <citation type="journal article" date="2016" name="DNA Res.">
        <title>The complete genome sequencing of Prevotella intermedia strain OMA14 and a subsequent fine-scale, intra-species genomic comparison reveal an unusual amplification of conjugative and mobile transposons and identify a novel Prevotella-lineage-specific repeat.</title>
        <authorList>
            <person name="Naito M."/>
            <person name="Ogura Y."/>
            <person name="Itoh T."/>
            <person name="Shoji M."/>
            <person name="Okamoto M."/>
            <person name="Hayashi T."/>
            <person name="Nakayama K."/>
        </authorList>
    </citation>
    <scope>NUCLEOTIDE SEQUENCE [LARGE SCALE GENOMIC DNA]</scope>
    <source>
        <strain evidence="3 4">OMA14</strain>
    </source>
</reference>
<dbReference type="STRING" id="28131.BWX40_10835"/>
<dbReference type="InterPro" id="IPR029045">
    <property type="entry name" value="ClpP/crotonase-like_dom_sf"/>
</dbReference>
<dbReference type="GO" id="GO:0008236">
    <property type="term" value="F:serine-type peptidase activity"/>
    <property type="evidence" value="ECO:0007669"/>
    <property type="project" value="InterPro"/>
</dbReference>
<dbReference type="InterPro" id="IPR005151">
    <property type="entry name" value="Tail-specific_protease"/>
</dbReference>
<dbReference type="InterPro" id="IPR048818">
    <property type="entry name" value="BACUNI_00178-like_N"/>
</dbReference>
<dbReference type="SMART" id="SM00245">
    <property type="entry name" value="TSPc"/>
    <property type="match status" value="1"/>
</dbReference>
<proteinExistence type="predicted"/>
<dbReference type="PANTHER" id="PTHR32060:SF22">
    <property type="entry name" value="CARBOXYL-TERMINAL-PROCESSING PEPTIDASE 3, CHLOROPLASTIC"/>
    <property type="match status" value="1"/>
</dbReference>
<evidence type="ECO:0000256" key="1">
    <source>
        <dbReference type="SAM" id="Phobius"/>
    </source>
</evidence>
<dbReference type="Pfam" id="PF21558">
    <property type="entry name" value="Pept_S41_N_bact"/>
    <property type="match status" value="1"/>
</dbReference>
<dbReference type="GO" id="GO:0007165">
    <property type="term" value="P:signal transduction"/>
    <property type="evidence" value="ECO:0007669"/>
    <property type="project" value="TreeGrafter"/>
</dbReference>
<sequence length="427" mass="48515">MKKFFIFIIVVLGLMVAMFAAYILIKWYPIRGHAELEEVQQYDADKIPVEPKDFRNDFEEIFELVKDRYPYTDEKHINFDSLYDTYLQRIDTMQSKVAYSLLIMEFFSNLKCAHADNYCIQFPWFIQGQNIAVVENRVFIDNPSDFAVKAGLQDKDEIVSVDGVPTKKWVMRNAKYISASTDAYRYLRSAMDILCSYTDSIKTLGIIRHGKPITLTVRLQSEYFPTKTEEQKVTWKSLSSKVGYIDVRSMEDGADTKFYEALKQLSKLPFLIVDMRNNGGGNSRIGDNIAQYLITSEQVIWNGSSMSPSPNRYQGKVIILMGTYTCSSAESFLITMKESGDAVLVGTPSAGDTGGNPCLFKTSHGIFYRIPVGHSFTTSPKGFPLEGKGVVPDYLVPMRVNDFLLGKDPQLSYALELTEKYSQHFAR</sequence>
<dbReference type="Proteomes" id="UP000217431">
    <property type="component" value="Chromosome II"/>
</dbReference>
<evidence type="ECO:0000313" key="4">
    <source>
        <dbReference type="Proteomes" id="UP000217431"/>
    </source>
</evidence>
<keyword evidence="1" id="KW-0812">Transmembrane</keyword>
<dbReference type="SUPFAM" id="SSF52096">
    <property type="entry name" value="ClpP/crotonase"/>
    <property type="match status" value="1"/>
</dbReference>
<dbReference type="InterPro" id="IPR036034">
    <property type="entry name" value="PDZ_sf"/>
</dbReference>
<dbReference type="RefSeq" id="WP_096408118.1">
    <property type="nucleotide sequence ID" value="NZ_AP014598.1"/>
</dbReference>
<organism evidence="3 4">
    <name type="scientific">Prevotella intermedia</name>
    <dbReference type="NCBI Taxonomy" id="28131"/>
    <lineage>
        <taxon>Bacteria</taxon>
        <taxon>Pseudomonadati</taxon>
        <taxon>Bacteroidota</taxon>
        <taxon>Bacteroidia</taxon>
        <taxon>Bacteroidales</taxon>
        <taxon>Prevotellaceae</taxon>
        <taxon>Prevotella</taxon>
    </lineage>
</organism>
<dbReference type="Gene3D" id="3.30.750.44">
    <property type="match status" value="1"/>
</dbReference>
<dbReference type="Pfam" id="PF14684">
    <property type="entry name" value="Tricorn_C1"/>
    <property type="match status" value="1"/>
</dbReference>
<keyword evidence="1" id="KW-0472">Membrane</keyword>
<feature type="transmembrane region" description="Helical" evidence="1">
    <location>
        <begin position="6"/>
        <end position="25"/>
    </location>
</feature>
<dbReference type="GO" id="GO:0030288">
    <property type="term" value="C:outer membrane-bounded periplasmic space"/>
    <property type="evidence" value="ECO:0007669"/>
    <property type="project" value="TreeGrafter"/>
</dbReference>
<evidence type="ECO:0000259" key="2">
    <source>
        <dbReference type="SMART" id="SM00245"/>
    </source>
</evidence>